<organism evidence="9 10">
    <name type="scientific">Bowdeniella nasicola</name>
    <dbReference type="NCBI Taxonomy" id="208480"/>
    <lineage>
        <taxon>Bacteria</taxon>
        <taxon>Bacillati</taxon>
        <taxon>Actinomycetota</taxon>
        <taxon>Actinomycetes</taxon>
        <taxon>Actinomycetales</taxon>
        <taxon>Actinomycetaceae</taxon>
        <taxon>Bowdeniella</taxon>
    </lineage>
</organism>
<protein>
    <recommendedName>
        <fullName evidence="6">Ribosomal RNA small subunit methyltransferase I</fullName>
        <ecNumber evidence="6">2.1.1.198</ecNumber>
    </recommendedName>
    <alternativeName>
        <fullName evidence="6">16S rRNA 2'-O-ribose C1402 methyltransferase</fullName>
    </alternativeName>
    <alternativeName>
        <fullName evidence="6">rRNA (cytidine-2'-O-)-methyltransferase RsmI</fullName>
    </alternativeName>
</protein>
<dbReference type="PROSITE" id="PS01296">
    <property type="entry name" value="RSMI"/>
    <property type="match status" value="1"/>
</dbReference>
<dbReference type="InterPro" id="IPR008189">
    <property type="entry name" value="rRNA_ssu_MeTfrase_I"/>
</dbReference>
<evidence type="ECO:0000256" key="7">
    <source>
        <dbReference type="SAM" id="MobiDB-lite"/>
    </source>
</evidence>
<feature type="compositionally biased region" description="Low complexity" evidence="7">
    <location>
        <begin position="234"/>
        <end position="258"/>
    </location>
</feature>
<gene>
    <name evidence="6" type="primary">rsmI</name>
    <name evidence="9" type="ORF">BSZ39_05935</name>
</gene>
<comment type="subcellular location">
    <subcellularLocation>
        <location evidence="6">Cytoplasm</location>
    </subcellularLocation>
</comment>
<evidence type="ECO:0000256" key="2">
    <source>
        <dbReference type="ARBA" id="ARBA00022552"/>
    </source>
</evidence>
<dbReference type="Gene3D" id="3.40.1010.10">
    <property type="entry name" value="Cobalt-precorrin-4 Transmethylase, Domain 1"/>
    <property type="match status" value="1"/>
</dbReference>
<comment type="catalytic activity">
    <reaction evidence="6">
        <text>cytidine(1402) in 16S rRNA + S-adenosyl-L-methionine = 2'-O-methylcytidine(1402) in 16S rRNA + S-adenosyl-L-homocysteine + H(+)</text>
        <dbReference type="Rhea" id="RHEA:42924"/>
        <dbReference type="Rhea" id="RHEA-COMP:10285"/>
        <dbReference type="Rhea" id="RHEA-COMP:10286"/>
        <dbReference type="ChEBI" id="CHEBI:15378"/>
        <dbReference type="ChEBI" id="CHEBI:57856"/>
        <dbReference type="ChEBI" id="CHEBI:59789"/>
        <dbReference type="ChEBI" id="CHEBI:74495"/>
        <dbReference type="ChEBI" id="CHEBI:82748"/>
        <dbReference type="EC" id="2.1.1.198"/>
    </reaction>
</comment>
<dbReference type="Gene3D" id="3.30.950.10">
    <property type="entry name" value="Methyltransferase, Cobalt-precorrin-4 Transmethylase, Domain 2"/>
    <property type="match status" value="1"/>
</dbReference>
<comment type="caution">
    <text evidence="9">The sequence shown here is derived from an EMBL/GenBank/DDBJ whole genome shotgun (WGS) entry which is preliminary data.</text>
</comment>
<dbReference type="InterPro" id="IPR014777">
    <property type="entry name" value="4pyrrole_Mease_sub1"/>
</dbReference>
<reference evidence="10" key="1">
    <citation type="submission" date="2016-12" db="EMBL/GenBank/DDBJ databases">
        <authorList>
            <person name="Meng X."/>
        </authorList>
    </citation>
    <scope>NUCLEOTIDE SEQUENCE [LARGE SCALE GENOMIC DNA]</scope>
    <source>
        <strain evidence="10">DSM 19116</strain>
    </source>
</reference>
<evidence type="ECO:0000259" key="8">
    <source>
        <dbReference type="Pfam" id="PF00590"/>
    </source>
</evidence>
<feature type="region of interest" description="Disordered" evidence="7">
    <location>
        <begin position="234"/>
        <end position="304"/>
    </location>
</feature>
<dbReference type="FunFam" id="3.30.950.10:FF:000002">
    <property type="entry name" value="Ribosomal RNA small subunit methyltransferase I"/>
    <property type="match status" value="1"/>
</dbReference>
<dbReference type="HAMAP" id="MF_01877">
    <property type="entry name" value="16SrRNA_methyltr_I"/>
    <property type="match status" value="1"/>
</dbReference>
<dbReference type="AlphaFoldDB" id="A0A1Q5Q2P2"/>
<dbReference type="CDD" id="cd11648">
    <property type="entry name" value="RsmI"/>
    <property type="match status" value="1"/>
</dbReference>
<comment type="function">
    <text evidence="6">Catalyzes the 2'-O-methylation of the ribose of cytidine 1402 (C1402) in 16S rRNA.</text>
</comment>
<sequence length="349" mass="35713">MRISPLAPGITLAATPIGNLADASFRLLAALGQADVIAAEDTRRTRQLAAGLDVTITGRLVSFHDHNEARRADELIDAARAGERVLVVSDAGMPTISDPGYRLAARAAAEDVPLTVIPGPSAPATALAASGLPTDAFAFDGFLPRKGRDRAAALARIAAERRTVLLFESPHRIAATLADLAAACGAERRGAVARELTKLHEEVRRGTLADLADWAKVGVRGEIVIVVDGAGQPAAAGHSASATTATPGHAASGTTTPGDPASANGPTSDTSPHSAAAPVDPTQELPGFPAPTATSDISPASPDAPLDPALIAEVKQLSKLGLRMKDAAAHVASRTRVRARDLYNAAIVD</sequence>
<dbReference type="Proteomes" id="UP000185628">
    <property type="component" value="Unassembled WGS sequence"/>
</dbReference>
<dbReference type="PANTHER" id="PTHR46111">
    <property type="entry name" value="RIBOSOMAL RNA SMALL SUBUNIT METHYLTRANSFERASE I"/>
    <property type="match status" value="1"/>
</dbReference>
<dbReference type="GO" id="GO:0005737">
    <property type="term" value="C:cytoplasm"/>
    <property type="evidence" value="ECO:0007669"/>
    <property type="project" value="UniProtKB-SubCell"/>
</dbReference>
<keyword evidence="2 6" id="KW-0698">rRNA processing</keyword>
<dbReference type="OrthoDB" id="9809084at2"/>
<evidence type="ECO:0000313" key="10">
    <source>
        <dbReference type="Proteomes" id="UP000185628"/>
    </source>
</evidence>
<evidence type="ECO:0000313" key="9">
    <source>
        <dbReference type="EMBL" id="OKL54101.1"/>
    </source>
</evidence>
<name>A0A1Q5Q2P2_9ACTO</name>
<dbReference type="Pfam" id="PF00590">
    <property type="entry name" value="TP_methylase"/>
    <property type="match status" value="1"/>
</dbReference>
<dbReference type="SUPFAM" id="SSF53790">
    <property type="entry name" value="Tetrapyrrole methylase"/>
    <property type="match status" value="1"/>
</dbReference>
<accession>A0A1Q5Q2P2</accession>
<dbReference type="FunFam" id="3.40.1010.10:FF:000007">
    <property type="entry name" value="Ribosomal RNA small subunit methyltransferase I"/>
    <property type="match status" value="1"/>
</dbReference>
<evidence type="ECO:0000256" key="3">
    <source>
        <dbReference type="ARBA" id="ARBA00022603"/>
    </source>
</evidence>
<keyword evidence="1 6" id="KW-0963">Cytoplasm</keyword>
<keyword evidence="3 6" id="KW-0489">Methyltransferase</keyword>
<keyword evidence="4 6" id="KW-0808">Transferase</keyword>
<keyword evidence="5 6" id="KW-0949">S-adenosyl-L-methionine</keyword>
<dbReference type="InterPro" id="IPR018063">
    <property type="entry name" value="SAM_MeTrfase_RsmI_CS"/>
</dbReference>
<keyword evidence="10" id="KW-1185">Reference proteome</keyword>
<dbReference type="RefSeq" id="WP_073716454.1">
    <property type="nucleotide sequence ID" value="NZ_MQVR01000027.1"/>
</dbReference>
<comment type="similarity">
    <text evidence="6">Belongs to the methyltransferase superfamily. RsmI family.</text>
</comment>
<feature type="compositionally biased region" description="Low complexity" evidence="7">
    <location>
        <begin position="295"/>
        <end position="304"/>
    </location>
</feature>
<dbReference type="NCBIfam" id="TIGR00096">
    <property type="entry name" value="16S rRNA (cytidine(1402)-2'-O)-methyltransferase"/>
    <property type="match status" value="1"/>
</dbReference>
<evidence type="ECO:0000256" key="6">
    <source>
        <dbReference type="HAMAP-Rule" id="MF_01877"/>
    </source>
</evidence>
<feature type="compositionally biased region" description="Polar residues" evidence="7">
    <location>
        <begin position="264"/>
        <end position="273"/>
    </location>
</feature>
<dbReference type="EC" id="2.1.1.198" evidence="6"/>
<dbReference type="InterPro" id="IPR000878">
    <property type="entry name" value="4pyrrol_Mease"/>
</dbReference>
<feature type="domain" description="Tetrapyrrole methylase" evidence="8">
    <location>
        <begin position="10"/>
        <end position="212"/>
    </location>
</feature>
<evidence type="ECO:0000256" key="4">
    <source>
        <dbReference type="ARBA" id="ARBA00022679"/>
    </source>
</evidence>
<dbReference type="InterPro" id="IPR014776">
    <property type="entry name" value="4pyrrole_Mease_sub2"/>
</dbReference>
<dbReference type="PIRSF" id="PIRSF005917">
    <property type="entry name" value="MTase_YraL"/>
    <property type="match status" value="1"/>
</dbReference>
<evidence type="ECO:0000256" key="1">
    <source>
        <dbReference type="ARBA" id="ARBA00022490"/>
    </source>
</evidence>
<dbReference type="InterPro" id="IPR035996">
    <property type="entry name" value="4pyrrol_Methylase_sf"/>
</dbReference>
<dbReference type="GO" id="GO:0070677">
    <property type="term" value="F:rRNA (cytosine-2'-O-)-methyltransferase activity"/>
    <property type="evidence" value="ECO:0007669"/>
    <property type="project" value="UniProtKB-UniRule"/>
</dbReference>
<dbReference type="EMBL" id="MQVR01000027">
    <property type="protein sequence ID" value="OKL54101.1"/>
    <property type="molecule type" value="Genomic_DNA"/>
</dbReference>
<dbReference type="PANTHER" id="PTHR46111:SF1">
    <property type="entry name" value="RIBOSOMAL RNA SMALL SUBUNIT METHYLTRANSFERASE I"/>
    <property type="match status" value="1"/>
</dbReference>
<proteinExistence type="inferred from homology"/>
<evidence type="ECO:0000256" key="5">
    <source>
        <dbReference type="ARBA" id="ARBA00022691"/>
    </source>
</evidence>